<dbReference type="Proteomes" id="UP000799444">
    <property type="component" value="Unassembled WGS sequence"/>
</dbReference>
<dbReference type="GO" id="GO:0005576">
    <property type="term" value="C:extracellular region"/>
    <property type="evidence" value="ECO:0007669"/>
    <property type="project" value="UniProtKB-SubCell"/>
</dbReference>
<proteinExistence type="inferred from homology"/>
<evidence type="ECO:0000256" key="13">
    <source>
        <dbReference type="ARBA" id="ARBA00043142"/>
    </source>
</evidence>
<keyword evidence="19" id="KW-0456">Lyase</keyword>
<dbReference type="GO" id="GO:0045490">
    <property type="term" value="P:pectin catabolic process"/>
    <property type="evidence" value="ECO:0007669"/>
    <property type="project" value="UniProtKB-ARBA"/>
</dbReference>
<evidence type="ECO:0000256" key="18">
    <source>
        <dbReference type="SAM" id="SignalP"/>
    </source>
</evidence>
<comment type="similarity">
    <text evidence="2 16">Belongs to the glycosyl hydrolase 28 family.</text>
</comment>
<keyword evidence="5" id="KW-0677">Repeat</keyword>
<dbReference type="InterPro" id="IPR012334">
    <property type="entry name" value="Pectin_lyas_fold"/>
</dbReference>
<feature type="signal peptide" evidence="18">
    <location>
        <begin position="1"/>
        <end position="19"/>
    </location>
</feature>
<dbReference type="InterPro" id="IPR006626">
    <property type="entry name" value="PbH1"/>
</dbReference>
<evidence type="ECO:0000256" key="16">
    <source>
        <dbReference type="RuleBase" id="RU361169"/>
    </source>
</evidence>
<evidence type="ECO:0000313" key="19">
    <source>
        <dbReference type="EMBL" id="KAF2732943.1"/>
    </source>
</evidence>
<evidence type="ECO:0000256" key="4">
    <source>
        <dbReference type="ARBA" id="ARBA00022729"/>
    </source>
</evidence>
<comment type="subcellular location">
    <subcellularLocation>
        <location evidence="1">Secreted</location>
    </subcellularLocation>
</comment>
<dbReference type="PANTHER" id="PTHR31736:SF14">
    <property type="entry name" value="EXOPOLYGALACTURONASE X-1-RELATED"/>
    <property type="match status" value="1"/>
</dbReference>
<organism evidence="19 20">
    <name type="scientific">Polyplosphaeria fusca</name>
    <dbReference type="NCBI Taxonomy" id="682080"/>
    <lineage>
        <taxon>Eukaryota</taxon>
        <taxon>Fungi</taxon>
        <taxon>Dikarya</taxon>
        <taxon>Ascomycota</taxon>
        <taxon>Pezizomycotina</taxon>
        <taxon>Dothideomycetes</taxon>
        <taxon>Pleosporomycetidae</taxon>
        <taxon>Pleosporales</taxon>
        <taxon>Tetraplosphaeriaceae</taxon>
        <taxon>Polyplosphaeria</taxon>
    </lineage>
</organism>
<dbReference type="FunFam" id="2.160.20.10:FF:000027">
    <property type="entry name" value="Probable exopolygalacturonase X"/>
    <property type="match status" value="1"/>
</dbReference>
<dbReference type="InterPro" id="IPR000743">
    <property type="entry name" value="Glyco_hydro_28"/>
</dbReference>
<keyword evidence="20" id="KW-1185">Reference proteome</keyword>
<feature type="active site" evidence="15">
    <location>
        <position position="285"/>
    </location>
</feature>
<dbReference type="GO" id="GO:0016829">
    <property type="term" value="F:lyase activity"/>
    <property type="evidence" value="ECO:0007669"/>
    <property type="project" value="UniProtKB-KW"/>
</dbReference>
<evidence type="ECO:0000256" key="11">
    <source>
        <dbReference type="ARBA" id="ARBA00038933"/>
    </source>
</evidence>
<evidence type="ECO:0000313" key="20">
    <source>
        <dbReference type="Proteomes" id="UP000799444"/>
    </source>
</evidence>
<dbReference type="InterPro" id="IPR011050">
    <property type="entry name" value="Pectin_lyase_fold/virulence"/>
</dbReference>
<evidence type="ECO:0000256" key="10">
    <source>
        <dbReference type="ARBA" id="ARBA00023316"/>
    </source>
</evidence>
<evidence type="ECO:0000256" key="7">
    <source>
        <dbReference type="ARBA" id="ARBA00023157"/>
    </source>
</evidence>
<evidence type="ECO:0000256" key="12">
    <source>
        <dbReference type="ARBA" id="ARBA00041604"/>
    </source>
</evidence>
<dbReference type="AlphaFoldDB" id="A0A9P4V1B9"/>
<keyword evidence="8" id="KW-0325">Glycoprotein</keyword>
<dbReference type="Pfam" id="PF00295">
    <property type="entry name" value="Glyco_hydro_28"/>
    <property type="match status" value="1"/>
</dbReference>
<comment type="caution">
    <text evidence="19">The sequence shown here is derived from an EMBL/GenBank/DDBJ whole genome shotgun (WGS) entry which is preliminary data.</text>
</comment>
<evidence type="ECO:0000256" key="2">
    <source>
        <dbReference type="ARBA" id="ARBA00008834"/>
    </source>
</evidence>
<dbReference type="PANTHER" id="PTHR31736">
    <property type="match status" value="1"/>
</dbReference>
<evidence type="ECO:0000256" key="1">
    <source>
        <dbReference type="ARBA" id="ARBA00004613"/>
    </source>
</evidence>
<dbReference type="GO" id="GO:0004650">
    <property type="term" value="F:polygalacturonase activity"/>
    <property type="evidence" value="ECO:0007669"/>
    <property type="project" value="InterPro"/>
</dbReference>
<keyword evidence="4 18" id="KW-0732">Signal</keyword>
<keyword evidence="10" id="KW-0961">Cell wall biogenesis/degradation</keyword>
<evidence type="ECO:0000256" key="17">
    <source>
        <dbReference type="SAM" id="MobiDB-lite"/>
    </source>
</evidence>
<dbReference type="GO" id="GO:0047911">
    <property type="term" value="F:galacturan 1,4-alpha-galacturonidase activity"/>
    <property type="evidence" value="ECO:0007669"/>
    <property type="project" value="UniProtKB-EC"/>
</dbReference>
<gene>
    <name evidence="19" type="ORF">EJ04DRAFT_553718</name>
</gene>
<dbReference type="OrthoDB" id="187139at2759"/>
<accession>A0A9P4V1B9</accession>
<evidence type="ECO:0000256" key="14">
    <source>
        <dbReference type="ARBA" id="ARBA00048766"/>
    </source>
</evidence>
<evidence type="ECO:0000256" key="15">
    <source>
        <dbReference type="PROSITE-ProRule" id="PRU10052"/>
    </source>
</evidence>
<dbReference type="EC" id="3.2.1.67" evidence="11"/>
<dbReference type="GO" id="GO:0071555">
    <property type="term" value="P:cell wall organization"/>
    <property type="evidence" value="ECO:0007669"/>
    <property type="project" value="UniProtKB-KW"/>
</dbReference>
<dbReference type="SMART" id="SM00710">
    <property type="entry name" value="PbH1"/>
    <property type="match status" value="5"/>
</dbReference>
<feature type="region of interest" description="Disordered" evidence="17">
    <location>
        <begin position="41"/>
        <end position="60"/>
    </location>
</feature>
<keyword evidence="9 16" id="KW-0326">Glycosidase</keyword>
<evidence type="ECO:0000256" key="9">
    <source>
        <dbReference type="ARBA" id="ARBA00023295"/>
    </source>
</evidence>
<feature type="chain" id="PRO_5040271317" description="galacturonan 1,4-alpha-galacturonidase" evidence="18">
    <location>
        <begin position="20"/>
        <end position="456"/>
    </location>
</feature>
<keyword evidence="7" id="KW-1015">Disulfide bond</keyword>
<comment type="catalytic activity">
    <reaction evidence="14">
        <text>[(1-&gt;4)-alpha-D-galacturonosyl](n) + H2O = alpha-D-galacturonate + [(1-&gt;4)-alpha-D-galacturonosyl](n-1)</text>
        <dbReference type="Rhea" id="RHEA:14117"/>
        <dbReference type="Rhea" id="RHEA-COMP:14570"/>
        <dbReference type="Rhea" id="RHEA-COMP:14572"/>
        <dbReference type="ChEBI" id="CHEBI:15377"/>
        <dbReference type="ChEBI" id="CHEBI:58658"/>
        <dbReference type="ChEBI" id="CHEBI:140523"/>
        <dbReference type="EC" id="3.2.1.67"/>
    </reaction>
</comment>
<dbReference type="SUPFAM" id="SSF51126">
    <property type="entry name" value="Pectin lyase-like"/>
    <property type="match status" value="1"/>
</dbReference>
<dbReference type="PROSITE" id="PS00502">
    <property type="entry name" value="POLYGALACTURONASE"/>
    <property type="match status" value="1"/>
</dbReference>
<evidence type="ECO:0000256" key="3">
    <source>
        <dbReference type="ARBA" id="ARBA00022525"/>
    </source>
</evidence>
<evidence type="ECO:0000256" key="5">
    <source>
        <dbReference type="ARBA" id="ARBA00022737"/>
    </source>
</evidence>
<dbReference type="EMBL" id="ML996169">
    <property type="protein sequence ID" value="KAF2732943.1"/>
    <property type="molecule type" value="Genomic_DNA"/>
</dbReference>
<dbReference type="Gene3D" id="2.160.20.10">
    <property type="entry name" value="Single-stranded right-handed beta-helix, Pectin lyase-like"/>
    <property type="match status" value="1"/>
</dbReference>
<reference evidence="19" key="1">
    <citation type="journal article" date="2020" name="Stud. Mycol.">
        <title>101 Dothideomycetes genomes: a test case for predicting lifestyles and emergence of pathogens.</title>
        <authorList>
            <person name="Haridas S."/>
            <person name="Albert R."/>
            <person name="Binder M."/>
            <person name="Bloem J."/>
            <person name="Labutti K."/>
            <person name="Salamov A."/>
            <person name="Andreopoulos B."/>
            <person name="Baker S."/>
            <person name="Barry K."/>
            <person name="Bills G."/>
            <person name="Bluhm B."/>
            <person name="Cannon C."/>
            <person name="Castanera R."/>
            <person name="Culley D."/>
            <person name="Daum C."/>
            <person name="Ezra D."/>
            <person name="Gonzalez J."/>
            <person name="Henrissat B."/>
            <person name="Kuo A."/>
            <person name="Liang C."/>
            <person name="Lipzen A."/>
            <person name="Lutzoni F."/>
            <person name="Magnuson J."/>
            <person name="Mondo S."/>
            <person name="Nolan M."/>
            <person name="Ohm R."/>
            <person name="Pangilinan J."/>
            <person name="Park H.-J."/>
            <person name="Ramirez L."/>
            <person name="Alfaro M."/>
            <person name="Sun H."/>
            <person name="Tritt A."/>
            <person name="Yoshinaga Y."/>
            <person name="Zwiers L.-H."/>
            <person name="Turgeon B."/>
            <person name="Goodwin S."/>
            <person name="Spatafora J."/>
            <person name="Crous P."/>
            <person name="Grigoriev I."/>
        </authorList>
    </citation>
    <scope>NUCLEOTIDE SEQUENCE</scope>
    <source>
        <strain evidence="19">CBS 125425</strain>
    </source>
</reference>
<protein>
    <recommendedName>
        <fullName evidence="11">galacturonan 1,4-alpha-galacturonidase</fullName>
        <ecNumber evidence="11">3.2.1.67</ecNumber>
    </recommendedName>
    <alternativeName>
        <fullName evidence="13">Galacturan 1,4-alpha-galacturonidase</fullName>
    </alternativeName>
    <alternativeName>
        <fullName evidence="12">Poly(1,4-alpha-D-galacturonide)galacturonohydrolase</fullName>
    </alternativeName>
</protein>
<name>A0A9P4V1B9_9PLEO</name>
<evidence type="ECO:0000256" key="6">
    <source>
        <dbReference type="ARBA" id="ARBA00022801"/>
    </source>
</evidence>
<evidence type="ECO:0000256" key="8">
    <source>
        <dbReference type="ARBA" id="ARBA00023180"/>
    </source>
</evidence>
<keyword evidence="3" id="KW-0964">Secreted</keyword>
<sequence>MRISSHVAIALLRASTALAEPLSPFLQDLEPPVSRGVPCKPSVRPSYRISPKHPGGSFPVSPDRNRTCCVESHGGGKDDSEYILTAIKDCNNGGHVVFSANTQYMISTALDLTFLKNIDLDIQGQILFSNDTNYWQKNSFKHVFQNASTFFQLGGEDVNVYGGGTLDGNGQVWYDLHAKDIYTLRPILFGTINLHNGTISDLNLRHSPQWYNFIANSTNLIYTNISIAGKSTSKNKAGNTDGWDTYRSSNLVIQNSHIDNGDDCVSFKPNSSDIVVQNLVCTGSHGISVGSLGQYIGETDIVRNIHVHNISMSHASSGARIKVWPGTPSALSGDLQGGGGSGAVANITFDGMVLQDVDYAVDISQCYGQKNLTLCREFPANLTIEDVHVRNFRGLTSRKYDPVVGYLVCSSAKACKDIYVENMDVKSPSGKSLYTCGSIPGIEKQVNCTSMDKGLE</sequence>
<keyword evidence="6 16" id="KW-0378">Hydrolase</keyword>